<keyword evidence="2" id="KW-1133">Transmembrane helix</keyword>
<keyword evidence="3" id="KW-0732">Signal</keyword>
<dbReference type="EMBL" id="JBHMAU010000031">
    <property type="protein sequence ID" value="MFB9775596.1"/>
    <property type="molecule type" value="Genomic_DNA"/>
</dbReference>
<feature type="chain" id="PRO_5046083730" description="Gram-positive cocci surface proteins LPxTG domain-containing protein" evidence="3">
    <location>
        <begin position="26"/>
        <end position="191"/>
    </location>
</feature>
<sequence>MGLPRICAAVLVAFAMSAGVSPAFAQPLGGPEQQPGNHVAEAITVPTPTSSPSTSAGTQQHPAGEPSSEAPSETPSSDTEMPQTTEFVREDAVVISAAGCAPNTEATMTVVPQGMNVGNYSEMTMVDADGTVGFTVTADAAPSAEPRTNPGGQEDRGTRLPRTGSDLLAAAAGAILLTVGTASVMFTRRRD</sequence>
<name>A0ABV5WZK4_9MICO</name>
<feature type="transmembrane region" description="Helical" evidence="2">
    <location>
        <begin position="167"/>
        <end position="186"/>
    </location>
</feature>
<gene>
    <name evidence="4" type="ORF">ACFFN1_04100</name>
</gene>
<keyword evidence="2" id="KW-0812">Transmembrane</keyword>
<feature type="signal peptide" evidence="3">
    <location>
        <begin position="1"/>
        <end position="25"/>
    </location>
</feature>
<evidence type="ECO:0000256" key="2">
    <source>
        <dbReference type="SAM" id="Phobius"/>
    </source>
</evidence>
<feature type="region of interest" description="Disordered" evidence="1">
    <location>
        <begin position="27"/>
        <end position="83"/>
    </location>
</feature>
<keyword evidence="5" id="KW-1185">Reference proteome</keyword>
<dbReference type="Proteomes" id="UP001589707">
    <property type="component" value="Unassembled WGS sequence"/>
</dbReference>
<evidence type="ECO:0008006" key="6">
    <source>
        <dbReference type="Google" id="ProtNLM"/>
    </source>
</evidence>
<evidence type="ECO:0000313" key="4">
    <source>
        <dbReference type="EMBL" id="MFB9775596.1"/>
    </source>
</evidence>
<evidence type="ECO:0000256" key="3">
    <source>
        <dbReference type="SAM" id="SignalP"/>
    </source>
</evidence>
<organism evidence="4 5">
    <name type="scientific">Brevibacterium otitidis</name>
    <dbReference type="NCBI Taxonomy" id="53364"/>
    <lineage>
        <taxon>Bacteria</taxon>
        <taxon>Bacillati</taxon>
        <taxon>Actinomycetota</taxon>
        <taxon>Actinomycetes</taxon>
        <taxon>Micrococcales</taxon>
        <taxon>Brevibacteriaceae</taxon>
        <taxon>Brevibacterium</taxon>
    </lineage>
</organism>
<evidence type="ECO:0000256" key="1">
    <source>
        <dbReference type="SAM" id="MobiDB-lite"/>
    </source>
</evidence>
<protein>
    <recommendedName>
        <fullName evidence="6">Gram-positive cocci surface proteins LPxTG domain-containing protein</fullName>
    </recommendedName>
</protein>
<feature type="compositionally biased region" description="Low complexity" evidence="1">
    <location>
        <begin position="46"/>
        <end position="55"/>
    </location>
</feature>
<comment type="caution">
    <text evidence="4">The sequence shown here is derived from an EMBL/GenBank/DDBJ whole genome shotgun (WGS) entry which is preliminary data.</text>
</comment>
<reference evidence="4 5" key="1">
    <citation type="submission" date="2024-09" db="EMBL/GenBank/DDBJ databases">
        <authorList>
            <person name="Sun Q."/>
            <person name="Mori K."/>
        </authorList>
    </citation>
    <scope>NUCLEOTIDE SEQUENCE [LARGE SCALE GENOMIC DNA]</scope>
    <source>
        <strain evidence="4 5">JCM 11683</strain>
    </source>
</reference>
<keyword evidence="2" id="KW-0472">Membrane</keyword>
<proteinExistence type="predicted"/>
<feature type="compositionally biased region" description="Low complexity" evidence="1">
    <location>
        <begin position="62"/>
        <end position="80"/>
    </location>
</feature>
<evidence type="ECO:0000313" key="5">
    <source>
        <dbReference type="Proteomes" id="UP001589707"/>
    </source>
</evidence>
<accession>A0ABV5WZK4</accession>
<dbReference type="RefSeq" id="WP_376838863.1">
    <property type="nucleotide sequence ID" value="NZ_JBHMAU010000031.1"/>
</dbReference>
<feature type="region of interest" description="Disordered" evidence="1">
    <location>
        <begin position="141"/>
        <end position="161"/>
    </location>
</feature>